<dbReference type="Gene3D" id="3.40.50.300">
    <property type="entry name" value="P-loop containing nucleotide triphosphate hydrolases"/>
    <property type="match status" value="2"/>
</dbReference>
<dbReference type="InterPro" id="IPR006083">
    <property type="entry name" value="PRK/URK"/>
</dbReference>
<evidence type="ECO:0000259" key="1">
    <source>
        <dbReference type="Pfam" id="PF00485"/>
    </source>
</evidence>
<dbReference type="PANTHER" id="PTHR10285">
    <property type="entry name" value="URIDINE KINASE"/>
    <property type="match status" value="1"/>
</dbReference>
<protein>
    <recommendedName>
        <fullName evidence="1">Phosphoribulokinase/uridine kinase domain-containing protein</fullName>
    </recommendedName>
</protein>
<sequence length="289" mass="30632">MDEVAGEFVNDILNAFVATSADAADAGRPLFVALAGVPGSGKSTLARMAADMLNAQAEAAAAGGIGGSQVVGSMGSVKLPDEDDEDLGYKATGPATDIRLGKCFVLGMDGYHMTRAELDAMGDPEEAHRRRGAHWTFDANKLYKDLAQLKNTGQLSAPTFDHATRDPTPNAIDIDARTVTRPVYDDDLQPIGADVCRCIVIVEGLYLAMQDLPSWERVNGLFDLVAFLQCDAGVAVERLVQRHMTAWGVPRDEALARASGSDAENAALVETTAINAHVVFDSVPDDTVA</sequence>
<dbReference type="Pfam" id="PF00485">
    <property type="entry name" value="PRK"/>
    <property type="match status" value="1"/>
</dbReference>
<dbReference type="AlphaFoldDB" id="A0A7S1QPB7"/>
<evidence type="ECO:0000313" key="2">
    <source>
        <dbReference type="EMBL" id="CAD9144470.1"/>
    </source>
</evidence>
<dbReference type="InterPro" id="IPR027417">
    <property type="entry name" value="P-loop_NTPase"/>
</dbReference>
<dbReference type="SUPFAM" id="SSF52540">
    <property type="entry name" value="P-loop containing nucleoside triphosphate hydrolases"/>
    <property type="match status" value="1"/>
</dbReference>
<reference evidence="2" key="1">
    <citation type="submission" date="2021-01" db="EMBL/GenBank/DDBJ databases">
        <authorList>
            <person name="Corre E."/>
            <person name="Pelletier E."/>
            <person name="Niang G."/>
            <person name="Scheremetjew M."/>
            <person name="Finn R."/>
            <person name="Kale V."/>
            <person name="Holt S."/>
            <person name="Cochrane G."/>
            <person name="Meng A."/>
            <person name="Brown T."/>
            <person name="Cohen L."/>
        </authorList>
    </citation>
    <scope>NUCLEOTIDE SEQUENCE</scope>
    <source>
        <strain evidence="2">CCAP 1951/1</strain>
    </source>
</reference>
<gene>
    <name evidence="2" type="ORF">NDES1114_LOCUS29464</name>
</gene>
<name>A0A7S1QPB7_NEODS</name>
<dbReference type="GO" id="GO:0016301">
    <property type="term" value="F:kinase activity"/>
    <property type="evidence" value="ECO:0007669"/>
    <property type="project" value="InterPro"/>
</dbReference>
<feature type="domain" description="Phosphoribulokinase/uridine kinase" evidence="1">
    <location>
        <begin position="137"/>
        <end position="288"/>
    </location>
</feature>
<dbReference type="EMBL" id="HBGF01044030">
    <property type="protein sequence ID" value="CAD9144470.1"/>
    <property type="molecule type" value="Transcribed_RNA"/>
</dbReference>
<dbReference type="GO" id="GO:0005524">
    <property type="term" value="F:ATP binding"/>
    <property type="evidence" value="ECO:0007669"/>
    <property type="project" value="InterPro"/>
</dbReference>
<proteinExistence type="predicted"/>
<accession>A0A7S1QPB7</accession>
<organism evidence="2">
    <name type="scientific">Neobodo designis</name>
    <name type="common">Flagellated protozoan</name>
    <name type="synonym">Bodo designis</name>
    <dbReference type="NCBI Taxonomy" id="312471"/>
    <lineage>
        <taxon>Eukaryota</taxon>
        <taxon>Discoba</taxon>
        <taxon>Euglenozoa</taxon>
        <taxon>Kinetoplastea</taxon>
        <taxon>Metakinetoplastina</taxon>
        <taxon>Neobodonida</taxon>
        <taxon>Neobodo</taxon>
    </lineage>
</organism>